<dbReference type="EMBL" id="JACKVK010000009">
    <property type="protein sequence ID" value="MCV7422465.1"/>
    <property type="molecule type" value="Genomic_DNA"/>
</dbReference>
<gene>
    <name evidence="5" type="ORF">H7K45_18115</name>
</gene>
<evidence type="ECO:0000313" key="6">
    <source>
        <dbReference type="Proteomes" id="UP001141629"/>
    </source>
</evidence>
<dbReference type="Pfam" id="PF13404">
    <property type="entry name" value="HTH_AsnC-type"/>
    <property type="match status" value="1"/>
</dbReference>
<dbReference type="Proteomes" id="UP001141629">
    <property type="component" value="Unassembled WGS sequence"/>
</dbReference>
<evidence type="ECO:0000256" key="2">
    <source>
        <dbReference type="ARBA" id="ARBA00023125"/>
    </source>
</evidence>
<dbReference type="SUPFAM" id="SSF46785">
    <property type="entry name" value="Winged helix' DNA-binding domain"/>
    <property type="match status" value="1"/>
</dbReference>
<dbReference type="GO" id="GO:0043565">
    <property type="term" value="F:sequence-specific DNA binding"/>
    <property type="evidence" value="ECO:0007669"/>
    <property type="project" value="InterPro"/>
</dbReference>
<dbReference type="GO" id="GO:0005829">
    <property type="term" value="C:cytosol"/>
    <property type="evidence" value="ECO:0007669"/>
    <property type="project" value="TreeGrafter"/>
</dbReference>
<proteinExistence type="predicted"/>
<dbReference type="InterPro" id="IPR000485">
    <property type="entry name" value="AsnC-type_HTH_dom"/>
</dbReference>
<dbReference type="Pfam" id="PF01037">
    <property type="entry name" value="AsnC_trans_reg"/>
    <property type="match status" value="1"/>
</dbReference>
<dbReference type="InterPro" id="IPR036388">
    <property type="entry name" value="WH-like_DNA-bd_sf"/>
</dbReference>
<keyword evidence="1" id="KW-0805">Transcription regulation</keyword>
<dbReference type="InterPro" id="IPR011008">
    <property type="entry name" value="Dimeric_a/b-barrel"/>
</dbReference>
<dbReference type="PROSITE" id="PS50956">
    <property type="entry name" value="HTH_ASNC_2"/>
    <property type="match status" value="1"/>
</dbReference>
<evidence type="ECO:0000256" key="1">
    <source>
        <dbReference type="ARBA" id="ARBA00023015"/>
    </source>
</evidence>
<dbReference type="InterPro" id="IPR036390">
    <property type="entry name" value="WH_DNA-bd_sf"/>
</dbReference>
<reference evidence="5" key="2">
    <citation type="journal article" date="2022" name="BMC Genomics">
        <title>Comparative genome analysis of mycobacteria focusing on tRNA and non-coding RNA.</title>
        <authorList>
            <person name="Behra P.R.K."/>
            <person name="Pettersson B.M.F."/>
            <person name="Ramesh M."/>
            <person name="Das S."/>
            <person name="Dasgupta S."/>
            <person name="Kirsebom L.A."/>
        </authorList>
    </citation>
    <scope>NUCLEOTIDE SEQUENCE</scope>
    <source>
        <strain evidence="5">DSM 44838</strain>
    </source>
</reference>
<dbReference type="InterPro" id="IPR019887">
    <property type="entry name" value="Tscrpt_reg_AsnC/Lrp_C"/>
</dbReference>
<feature type="domain" description="HTH asnC-type" evidence="4">
    <location>
        <begin position="6"/>
        <end position="67"/>
    </location>
</feature>
<keyword evidence="3" id="KW-0804">Transcription</keyword>
<dbReference type="SUPFAM" id="SSF54909">
    <property type="entry name" value="Dimeric alpha+beta barrel"/>
    <property type="match status" value="1"/>
</dbReference>
<comment type="caution">
    <text evidence="5">The sequence shown here is derived from an EMBL/GenBank/DDBJ whole genome shotgun (WGS) entry which is preliminary data.</text>
</comment>
<dbReference type="Gene3D" id="1.10.10.10">
    <property type="entry name" value="Winged helix-like DNA-binding domain superfamily/Winged helix DNA-binding domain"/>
    <property type="match status" value="1"/>
</dbReference>
<keyword evidence="6" id="KW-1185">Reference proteome</keyword>
<dbReference type="SMART" id="SM00344">
    <property type="entry name" value="HTH_ASNC"/>
    <property type="match status" value="1"/>
</dbReference>
<evidence type="ECO:0000259" key="4">
    <source>
        <dbReference type="PROSITE" id="PS50956"/>
    </source>
</evidence>
<dbReference type="InterPro" id="IPR019888">
    <property type="entry name" value="Tscrpt_reg_AsnC-like"/>
</dbReference>
<dbReference type="PANTHER" id="PTHR30154:SF34">
    <property type="entry name" value="TRANSCRIPTIONAL REGULATOR AZLB"/>
    <property type="match status" value="1"/>
</dbReference>
<evidence type="ECO:0000313" key="5">
    <source>
        <dbReference type="EMBL" id="MCV7422465.1"/>
    </source>
</evidence>
<dbReference type="RefSeq" id="WP_263997298.1">
    <property type="nucleotide sequence ID" value="NZ_JACKVK010000009.1"/>
</dbReference>
<sequence>MAEYSLDDLDRAIMRELEEDGRRAFREISRSVGASEATIRARVKRLQDLKILRIVAFADPEQFGGSQLALVFLSVELGHHEDIVARLAEFSEVSYVSTLLGRADICAEVATKDNADLWAFLRDKVGPIAGVRKVETMSILKVHKLRYTSPTI</sequence>
<dbReference type="Gene3D" id="3.30.70.920">
    <property type="match status" value="1"/>
</dbReference>
<dbReference type="PRINTS" id="PR00033">
    <property type="entry name" value="HTHASNC"/>
</dbReference>
<accession>A0A9X3BUP0</accession>
<reference evidence="5" key="1">
    <citation type="submission" date="2020-07" db="EMBL/GenBank/DDBJ databases">
        <authorList>
            <person name="Pettersson B.M.F."/>
            <person name="Behra P.R.K."/>
            <person name="Ramesh M."/>
            <person name="Das S."/>
            <person name="Dasgupta S."/>
            <person name="Kirsebom L.A."/>
        </authorList>
    </citation>
    <scope>NUCLEOTIDE SEQUENCE</scope>
    <source>
        <strain evidence="5">DSM 44838</strain>
    </source>
</reference>
<dbReference type="AlphaFoldDB" id="A0A9X3BUP0"/>
<protein>
    <submittedName>
        <fullName evidence="5">Lrp/AsnC family transcriptional regulator</fullName>
    </submittedName>
</protein>
<keyword evidence="2" id="KW-0238">DNA-binding</keyword>
<name>A0A9X3BUP0_9MYCO</name>
<evidence type="ECO:0000256" key="3">
    <source>
        <dbReference type="ARBA" id="ARBA00023163"/>
    </source>
</evidence>
<organism evidence="5 6">
    <name type="scientific">Mycobacterium yunnanensis</name>
    <dbReference type="NCBI Taxonomy" id="368477"/>
    <lineage>
        <taxon>Bacteria</taxon>
        <taxon>Bacillati</taxon>
        <taxon>Actinomycetota</taxon>
        <taxon>Actinomycetes</taxon>
        <taxon>Mycobacteriales</taxon>
        <taxon>Mycobacteriaceae</taxon>
        <taxon>Mycobacterium</taxon>
    </lineage>
</organism>
<dbReference type="PANTHER" id="PTHR30154">
    <property type="entry name" value="LEUCINE-RESPONSIVE REGULATORY PROTEIN"/>
    <property type="match status" value="1"/>
</dbReference>
<dbReference type="GO" id="GO:0043200">
    <property type="term" value="P:response to amino acid"/>
    <property type="evidence" value="ECO:0007669"/>
    <property type="project" value="TreeGrafter"/>
</dbReference>